<feature type="non-terminal residue" evidence="1">
    <location>
        <position position="24"/>
    </location>
</feature>
<reference evidence="1 2" key="1">
    <citation type="submission" date="2016-03" db="EMBL/GenBank/DDBJ databases">
        <title>Comparative genomics of the ectomycorrhizal sister species Rhizopogon vinicolor and Rhizopogon vesiculosus (Basidiomycota: Boletales) reveals a divergence of the mating type B locus.</title>
        <authorList>
            <person name="Mujic A.B."/>
            <person name="Kuo A."/>
            <person name="Tritt A."/>
            <person name="Lipzen A."/>
            <person name="Chen C."/>
            <person name="Johnson J."/>
            <person name="Sharma A."/>
            <person name="Barry K."/>
            <person name="Grigoriev I.V."/>
            <person name="Spatafora J.W."/>
        </authorList>
    </citation>
    <scope>NUCLEOTIDE SEQUENCE [LARGE SCALE GENOMIC DNA]</scope>
    <source>
        <strain evidence="1 2">AM-OR11-056</strain>
    </source>
</reference>
<comment type="caution">
    <text evidence="1">The sequence shown here is derived from an EMBL/GenBank/DDBJ whole genome shotgun (WGS) entry which is preliminary data.</text>
</comment>
<sequence length="24" mass="2799">MIRKLMKMLGVWSSGAKVCLRFRS</sequence>
<dbReference type="Proteomes" id="UP000183567">
    <property type="component" value="Unassembled WGS sequence"/>
</dbReference>
<organism evidence="1 2">
    <name type="scientific">Rhizopogon vesiculosus</name>
    <dbReference type="NCBI Taxonomy" id="180088"/>
    <lineage>
        <taxon>Eukaryota</taxon>
        <taxon>Fungi</taxon>
        <taxon>Dikarya</taxon>
        <taxon>Basidiomycota</taxon>
        <taxon>Agaricomycotina</taxon>
        <taxon>Agaricomycetes</taxon>
        <taxon>Agaricomycetidae</taxon>
        <taxon>Boletales</taxon>
        <taxon>Suillineae</taxon>
        <taxon>Rhizopogonaceae</taxon>
        <taxon>Rhizopogon</taxon>
    </lineage>
</organism>
<gene>
    <name evidence="1" type="ORF">AZE42_13304</name>
</gene>
<dbReference type="EMBL" id="LVVM01005204">
    <property type="protein sequence ID" value="OJA11159.1"/>
    <property type="molecule type" value="Genomic_DNA"/>
</dbReference>
<dbReference type="AlphaFoldDB" id="A0A1J8PRL6"/>
<proteinExistence type="predicted"/>
<evidence type="ECO:0000313" key="1">
    <source>
        <dbReference type="EMBL" id="OJA11159.1"/>
    </source>
</evidence>
<name>A0A1J8PRL6_9AGAM</name>
<protein>
    <submittedName>
        <fullName evidence="1">Uncharacterized protein</fullName>
    </submittedName>
</protein>
<keyword evidence="2" id="KW-1185">Reference proteome</keyword>
<evidence type="ECO:0000313" key="2">
    <source>
        <dbReference type="Proteomes" id="UP000183567"/>
    </source>
</evidence>
<accession>A0A1J8PRL6</accession>